<proteinExistence type="predicted"/>
<feature type="domain" description="Winged helix DNA-binding" evidence="1">
    <location>
        <begin position="16"/>
        <end position="95"/>
    </location>
</feature>
<evidence type="ECO:0000313" key="2">
    <source>
        <dbReference type="EMBL" id="MDN3689122.1"/>
    </source>
</evidence>
<dbReference type="Pfam" id="PF13601">
    <property type="entry name" value="HTH_34"/>
    <property type="match status" value="1"/>
</dbReference>
<dbReference type="Gene3D" id="1.10.10.10">
    <property type="entry name" value="Winged helix-like DNA-binding domain superfamily/Winged helix DNA-binding domain"/>
    <property type="match status" value="1"/>
</dbReference>
<name>A0ABT8CAG4_9BACT</name>
<dbReference type="Proteomes" id="UP001236663">
    <property type="component" value="Unassembled WGS sequence"/>
</dbReference>
<sequence length="101" mass="11603">MKTSIHGLHKVFESRIRLGIMSALMVNQKLDFNEFKHLLELTDGNLASHLTALEKHRFIQVKKQFVGKKPNTSYSATDLGRQKFTQHLNTLEALIKKVSQK</sequence>
<dbReference type="PANTHER" id="PTHR37318">
    <property type="entry name" value="BSL7504 PROTEIN"/>
    <property type="match status" value="1"/>
</dbReference>
<evidence type="ECO:0000313" key="3">
    <source>
        <dbReference type="Proteomes" id="UP001236663"/>
    </source>
</evidence>
<gene>
    <name evidence="2" type="ORF">QWZ15_14885</name>
</gene>
<dbReference type="PANTHER" id="PTHR37318:SF1">
    <property type="entry name" value="BSL7504 PROTEIN"/>
    <property type="match status" value="1"/>
</dbReference>
<dbReference type="EMBL" id="JAUFQS010000019">
    <property type="protein sequence ID" value="MDN3689122.1"/>
    <property type="molecule type" value="Genomic_DNA"/>
</dbReference>
<dbReference type="InterPro" id="IPR036388">
    <property type="entry name" value="WH-like_DNA-bd_sf"/>
</dbReference>
<comment type="caution">
    <text evidence="2">The sequence shown here is derived from an EMBL/GenBank/DDBJ whole genome shotgun (WGS) entry which is preliminary data.</text>
</comment>
<protein>
    <submittedName>
        <fullName evidence="2">Transcriptional regulator</fullName>
    </submittedName>
</protein>
<dbReference type="SUPFAM" id="SSF46785">
    <property type="entry name" value="Winged helix' DNA-binding domain"/>
    <property type="match status" value="1"/>
</dbReference>
<keyword evidence="3" id="KW-1185">Reference proteome</keyword>
<dbReference type="InterPro" id="IPR036390">
    <property type="entry name" value="WH_DNA-bd_sf"/>
</dbReference>
<organism evidence="2 3">
    <name type="scientific">Cyclobacterium jeungdonense</name>
    <dbReference type="NCBI Taxonomy" id="708087"/>
    <lineage>
        <taxon>Bacteria</taxon>
        <taxon>Pseudomonadati</taxon>
        <taxon>Bacteroidota</taxon>
        <taxon>Cytophagia</taxon>
        <taxon>Cytophagales</taxon>
        <taxon>Cyclobacteriaceae</taxon>
        <taxon>Cyclobacterium</taxon>
    </lineage>
</organism>
<dbReference type="RefSeq" id="WP_163386972.1">
    <property type="nucleotide sequence ID" value="NZ_JAUFQS010000019.1"/>
</dbReference>
<reference evidence="3" key="1">
    <citation type="journal article" date="2019" name="Int. J. Syst. Evol. Microbiol.">
        <title>The Global Catalogue of Microorganisms (GCM) 10K type strain sequencing project: providing services to taxonomists for standard genome sequencing and annotation.</title>
        <authorList>
            <consortium name="The Broad Institute Genomics Platform"/>
            <consortium name="The Broad Institute Genome Sequencing Center for Infectious Disease"/>
            <person name="Wu L."/>
            <person name="Ma J."/>
        </authorList>
    </citation>
    <scope>NUCLEOTIDE SEQUENCE [LARGE SCALE GENOMIC DNA]</scope>
    <source>
        <strain evidence="3">CECT 7706</strain>
    </source>
</reference>
<accession>A0ABT8CAG4</accession>
<dbReference type="InterPro" id="IPR027395">
    <property type="entry name" value="WH_DNA-bd_dom"/>
</dbReference>
<evidence type="ECO:0000259" key="1">
    <source>
        <dbReference type="Pfam" id="PF13601"/>
    </source>
</evidence>